<accession>A0A0D0IC19</accession>
<dbReference type="RefSeq" id="WP_042556183.1">
    <property type="nucleotide sequence ID" value="NZ_JXQW01000097.1"/>
</dbReference>
<sequence length="83" mass="9591">MTDKQLENRVPPVGEPPILWDRVEEIPPSLRETGPTRTLANQGDDEARETDDQRDAVQPPPLSDEYDLSLVDDERELRRQARR</sequence>
<evidence type="ECO:0000256" key="1">
    <source>
        <dbReference type="SAM" id="MobiDB-lite"/>
    </source>
</evidence>
<proteinExistence type="predicted"/>
<evidence type="ECO:0000313" key="2">
    <source>
        <dbReference type="EMBL" id="KIP90412.1"/>
    </source>
</evidence>
<feature type="region of interest" description="Disordered" evidence="1">
    <location>
        <begin position="1"/>
        <end position="83"/>
    </location>
</feature>
<comment type="caution">
    <text evidence="2">The sequence shown here is derived from an EMBL/GenBank/DDBJ whole genome shotgun (WGS) entry which is preliminary data.</text>
</comment>
<dbReference type="Proteomes" id="UP000032068">
    <property type="component" value="Unassembled WGS sequence"/>
</dbReference>
<feature type="compositionally biased region" description="Acidic residues" evidence="1">
    <location>
        <begin position="64"/>
        <end position="74"/>
    </location>
</feature>
<dbReference type="EMBL" id="JXQW01000097">
    <property type="protein sequence ID" value="KIP90412.1"/>
    <property type="molecule type" value="Genomic_DNA"/>
</dbReference>
<gene>
    <name evidence="2" type="ORF">RU08_22895</name>
</gene>
<reference evidence="2 3" key="1">
    <citation type="submission" date="2014-12" db="EMBL/GenBank/DDBJ databases">
        <title>16Stimator: statistical estimation of ribosomal gene copy numbers from draft genome assemblies.</title>
        <authorList>
            <person name="Perisin M.A."/>
            <person name="Vetter M."/>
            <person name="Gilbert J.A."/>
            <person name="Bergelson J."/>
        </authorList>
    </citation>
    <scope>NUCLEOTIDE SEQUENCE [LARGE SCALE GENOMIC DNA]</scope>
    <source>
        <strain evidence="2 3">MEJ086</strain>
    </source>
</reference>
<dbReference type="OrthoDB" id="9976341at2"/>
<dbReference type="AlphaFoldDB" id="A0A0D0IC19"/>
<organism evidence="2 3">
    <name type="scientific">Pseudomonas fulva</name>
    <dbReference type="NCBI Taxonomy" id="47880"/>
    <lineage>
        <taxon>Bacteria</taxon>
        <taxon>Pseudomonadati</taxon>
        <taxon>Pseudomonadota</taxon>
        <taxon>Gammaproteobacteria</taxon>
        <taxon>Pseudomonadales</taxon>
        <taxon>Pseudomonadaceae</taxon>
        <taxon>Pseudomonas</taxon>
    </lineage>
</organism>
<name>A0A0D0IC19_9PSED</name>
<evidence type="ECO:0000313" key="3">
    <source>
        <dbReference type="Proteomes" id="UP000032068"/>
    </source>
</evidence>
<protein>
    <submittedName>
        <fullName evidence="2">Uncharacterized protein</fullName>
    </submittedName>
</protein>